<sequence>MGYSKDFAINLANERANKLGFKHHVIHNPKDYREIFNNTGFVVAQTVNEKTSVVYETE</sequence>
<protein>
    <submittedName>
        <fullName evidence="1">Uncharacterized protein</fullName>
    </submittedName>
</protein>
<organism evidence="1 2">
    <name type="scientific">Bacillus amyloliquefaciens (strain Y2)</name>
    <name type="common">Bacillus amyloliquefaciens subsp. plantarum (strain B9601-Y2)</name>
    <dbReference type="NCBI Taxonomy" id="1155777"/>
    <lineage>
        <taxon>Bacteria</taxon>
        <taxon>Bacillati</taxon>
        <taxon>Bacillota</taxon>
        <taxon>Bacilli</taxon>
        <taxon>Bacillales</taxon>
        <taxon>Bacillaceae</taxon>
        <taxon>Bacillus</taxon>
        <taxon>Bacillus amyloliquefaciens group</taxon>
    </lineage>
</organism>
<dbReference type="RefSeq" id="WP_014721230.1">
    <property type="nucleotide sequence ID" value="NC_017061.1"/>
</dbReference>
<dbReference type="PATRIC" id="fig|1126211.3.peg.1886"/>
<dbReference type="EMBL" id="CP003332">
    <property type="protein sequence ID" value="AFJ61953.1"/>
    <property type="molecule type" value="Genomic_DNA"/>
</dbReference>
<dbReference type="HOGENOM" id="CLU_2969434_0_0_9"/>
<proteinExistence type="predicted"/>
<accession>I2C5M9</accession>
<dbReference type="KEGG" id="bqy:MUS_1986"/>
<dbReference type="AlphaFoldDB" id="I2C5M9"/>
<reference evidence="1 2" key="1">
    <citation type="journal article" date="2012" name="J. Biotechnol.">
        <title>Genome sequence of the plant growth promoting strain Bacillus amyloliquefaciens subsp. plantarum B9601-Y2 and expression of mersacidin and other secondary metabolites.</title>
        <authorList>
            <person name="He P."/>
            <person name="Hao K."/>
            <person name="Blom J."/>
            <person name="Ruckert C."/>
            <person name="Vater J."/>
            <person name="Mao Z."/>
            <person name="Wu Y."/>
            <person name="Hou M."/>
            <person name="He P."/>
            <person name="He Y."/>
            <person name="Borriss R."/>
        </authorList>
    </citation>
    <scope>NUCLEOTIDE SEQUENCE [LARGE SCALE GENOMIC DNA]</scope>
    <source>
        <strain evidence="1">Y2</strain>
    </source>
</reference>
<evidence type="ECO:0000313" key="1">
    <source>
        <dbReference type="EMBL" id="AFJ61953.1"/>
    </source>
</evidence>
<gene>
    <name evidence="1" type="ORF">MUS_1986</name>
</gene>
<evidence type="ECO:0000313" key="2">
    <source>
        <dbReference type="Proteomes" id="UP000002878"/>
    </source>
</evidence>
<dbReference type="Proteomes" id="UP000002878">
    <property type="component" value="Chromosome"/>
</dbReference>
<name>I2C5M9_BACAY</name>